<evidence type="ECO:0000313" key="1">
    <source>
        <dbReference type="EMBL" id="EAY81649.1"/>
    </source>
</evidence>
<evidence type="ECO:0000313" key="2">
    <source>
        <dbReference type="Proteomes" id="UP000007015"/>
    </source>
</evidence>
<reference evidence="1 2" key="1">
    <citation type="journal article" date="2005" name="PLoS Biol.">
        <title>The genomes of Oryza sativa: a history of duplications.</title>
        <authorList>
            <person name="Yu J."/>
            <person name="Wang J."/>
            <person name="Lin W."/>
            <person name="Li S."/>
            <person name="Li H."/>
            <person name="Zhou J."/>
            <person name="Ni P."/>
            <person name="Dong W."/>
            <person name="Hu S."/>
            <person name="Zeng C."/>
            <person name="Zhang J."/>
            <person name="Zhang Y."/>
            <person name="Li R."/>
            <person name="Xu Z."/>
            <person name="Li S."/>
            <person name="Li X."/>
            <person name="Zheng H."/>
            <person name="Cong L."/>
            <person name="Lin L."/>
            <person name="Yin J."/>
            <person name="Geng J."/>
            <person name="Li G."/>
            <person name="Shi J."/>
            <person name="Liu J."/>
            <person name="Lv H."/>
            <person name="Li J."/>
            <person name="Wang J."/>
            <person name="Deng Y."/>
            <person name="Ran L."/>
            <person name="Shi X."/>
            <person name="Wang X."/>
            <person name="Wu Q."/>
            <person name="Li C."/>
            <person name="Ren X."/>
            <person name="Wang J."/>
            <person name="Wang X."/>
            <person name="Li D."/>
            <person name="Liu D."/>
            <person name="Zhang X."/>
            <person name="Ji Z."/>
            <person name="Zhao W."/>
            <person name="Sun Y."/>
            <person name="Zhang Z."/>
            <person name="Bao J."/>
            <person name="Han Y."/>
            <person name="Dong L."/>
            <person name="Ji J."/>
            <person name="Chen P."/>
            <person name="Wu S."/>
            <person name="Liu J."/>
            <person name="Xiao Y."/>
            <person name="Bu D."/>
            <person name="Tan J."/>
            <person name="Yang L."/>
            <person name="Ye C."/>
            <person name="Zhang J."/>
            <person name="Xu J."/>
            <person name="Zhou Y."/>
            <person name="Yu Y."/>
            <person name="Zhang B."/>
            <person name="Zhuang S."/>
            <person name="Wei H."/>
            <person name="Liu B."/>
            <person name="Lei M."/>
            <person name="Yu H."/>
            <person name="Li Y."/>
            <person name="Xu H."/>
            <person name="Wei S."/>
            <person name="He X."/>
            <person name="Fang L."/>
            <person name="Zhang Z."/>
            <person name="Zhang Y."/>
            <person name="Huang X."/>
            <person name="Su Z."/>
            <person name="Tong W."/>
            <person name="Li J."/>
            <person name="Tong Z."/>
            <person name="Li S."/>
            <person name="Ye J."/>
            <person name="Wang L."/>
            <person name="Fang L."/>
            <person name="Lei T."/>
            <person name="Chen C."/>
            <person name="Chen H."/>
            <person name="Xu Z."/>
            <person name="Li H."/>
            <person name="Huang H."/>
            <person name="Zhang F."/>
            <person name="Xu H."/>
            <person name="Li N."/>
            <person name="Zhao C."/>
            <person name="Li S."/>
            <person name="Dong L."/>
            <person name="Huang Y."/>
            <person name="Li L."/>
            <person name="Xi Y."/>
            <person name="Qi Q."/>
            <person name="Li W."/>
            <person name="Zhang B."/>
            <person name="Hu W."/>
            <person name="Zhang Y."/>
            <person name="Tian X."/>
            <person name="Jiao Y."/>
            <person name="Liang X."/>
            <person name="Jin J."/>
            <person name="Gao L."/>
            <person name="Zheng W."/>
            <person name="Hao B."/>
            <person name="Liu S."/>
            <person name="Wang W."/>
            <person name="Yuan L."/>
            <person name="Cao M."/>
            <person name="McDermott J."/>
            <person name="Samudrala R."/>
            <person name="Wang J."/>
            <person name="Wong G.K."/>
            <person name="Yang H."/>
        </authorList>
    </citation>
    <scope>NUCLEOTIDE SEQUENCE [LARGE SCALE GENOMIC DNA]</scope>
    <source>
        <strain evidence="2">cv. 93-11</strain>
    </source>
</reference>
<accession>A2ZGB5</accession>
<protein>
    <submittedName>
        <fullName evidence="1">Uncharacterized protein</fullName>
    </submittedName>
</protein>
<organism evidence="1 2">
    <name type="scientific">Oryza sativa subsp. indica</name>
    <name type="common">Rice</name>
    <dbReference type="NCBI Taxonomy" id="39946"/>
    <lineage>
        <taxon>Eukaryota</taxon>
        <taxon>Viridiplantae</taxon>
        <taxon>Streptophyta</taxon>
        <taxon>Embryophyta</taxon>
        <taxon>Tracheophyta</taxon>
        <taxon>Spermatophyta</taxon>
        <taxon>Magnoliopsida</taxon>
        <taxon>Liliopsida</taxon>
        <taxon>Poales</taxon>
        <taxon>Poaceae</taxon>
        <taxon>BOP clade</taxon>
        <taxon>Oryzoideae</taxon>
        <taxon>Oryzeae</taxon>
        <taxon>Oryzinae</taxon>
        <taxon>Oryza</taxon>
        <taxon>Oryza sativa</taxon>
    </lineage>
</organism>
<gene>
    <name evidence="1" type="ORF">OsI_36819</name>
</gene>
<dbReference type="HOGENOM" id="CLU_1350838_0_0_1"/>
<proteinExistence type="predicted"/>
<dbReference type="EMBL" id="CM000136">
    <property type="protein sequence ID" value="EAY81649.1"/>
    <property type="molecule type" value="Genomic_DNA"/>
</dbReference>
<name>A2ZGB5_ORYSI</name>
<sequence length="203" mass="23447">MKNSSAFTRRKMKASGHGQDWAMENARRNMHVALDVYGVVCNGRGWPGVSTGEKRALCDMRLLSVRSRWDGDAEDKQAVPSRLIQLMSSSCIAAAAYVMYPCTAPPFAVLCFLQTFSSSSRDRYIHVPPMQQWWSWDTGLDDKVREKATVQPTVYIFFMAHARPWPWQWQWHPRLPCHCIHHSQQCRLWLLQNGQPPRPPHII</sequence>
<dbReference type="Proteomes" id="UP000007015">
    <property type="component" value="Chromosome 11"/>
</dbReference>
<dbReference type="Gramene" id="BGIOSGA035614-TA">
    <property type="protein sequence ID" value="BGIOSGA035614-PA"/>
    <property type="gene ID" value="BGIOSGA035614"/>
</dbReference>
<keyword evidence="2" id="KW-1185">Reference proteome</keyword>
<dbReference type="AlphaFoldDB" id="A2ZGB5"/>